<evidence type="ECO:0000256" key="10">
    <source>
        <dbReference type="ARBA" id="ARBA00022729"/>
    </source>
</evidence>
<proteinExistence type="inferred from homology"/>
<feature type="region of interest" description="Disordered" evidence="22">
    <location>
        <begin position="22"/>
        <end position="134"/>
    </location>
</feature>
<keyword evidence="10 23" id="KW-0732">Signal</keyword>
<dbReference type="InterPro" id="IPR002509">
    <property type="entry name" value="NODB_dom"/>
</dbReference>
<evidence type="ECO:0000256" key="21">
    <source>
        <dbReference type="ARBA" id="ARBA00048494"/>
    </source>
</evidence>
<comment type="caution">
    <text evidence="25">The sequence shown here is derived from an EMBL/GenBank/DDBJ whole genome shotgun (WGS) entry which is preliminary data.</text>
</comment>
<evidence type="ECO:0000313" key="26">
    <source>
        <dbReference type="Proteomes" id="UP001201163"/>
    </source>
</evidence>
<dbReference type="InterPro" id="IPR011330">
    <property type="entry name" value="Glyco_hydro/deAcase_b/a-brl"/>
</dbReference>
<evidence type="ECO:0000256" key="23">
    <source>
        <dbReference type="SAM" id="SignalP"/>
    </source>
</evidence>
<sequence>MRLHALVALLFSAVALTAGTHAQHHHHRGHRRQAELAAVATTSTHSGSSSSSPSSPPASTPTLSSSTTSSPGSISTGSSSSSTNSSPSSPASVPTGQNGVPPLSMISSGMPTGTSSPLASTYTPGATPPVPGAPPLPTAFVFNAADWPAQDKVPDTNSPQVQQWIQELEGFDIPDWSPTADGTCVGDPAAAAEGKTRGWWTCGGTTRDTDITACPKKYDWGVSFDDGPSPWSGTLLNYLSKQAIKATFFVVGSRVIERPAVLIEEYMAGHEISVHTWSHRPLTSLTNEQIVAELGWTRMAIQKVLGVTPTTMRPPYGDIDDRVRAIALAMGMVPIIWTSAPSSGPFDTNDWRVAGGLVNATTSFDTFQSILGNASTLSTGFIVLQHDLYEITVDLAVGYTLNAALTHNPPFSLKPIGTCSNIPATNMYSESNQNTTFPYTNHTVITSKNSNSSSSAAQSSSNTANGRVSVSWLVAGLVGVGCAVVHLMN</sequence>
<evidence type="ECO:0000256" key="2">
    <source>
        <dbReference type="ARBA" id="ARBA00004191"/>
    </source>
</evidence>
<evidence type="ECO:0000256" key="19">
    <source>
        <dbReference type="ARBA" id="ARBA00023326"/>
    </source>
</evidence>
<evidence type="ECO:0000256" key="1">
    <source>
        <dbReference type="ARBA" id="ARBA00001941"/>
    </source>
</evidence>
<keyword evidence="16" id="KW-0170">Cobalt</keyword>
<feature type="signal peptide" evidence="23">
    <location>
        <begin position="1"/>
        <end position="22"/>
    </location>
</feature>
<dbReference type="PROSITE" id="PS51677">
    <property type="entry name" value="NODB"/>
    <property type="match status" value="1"/>
</dbReference>
<comment type="catalytic activity">
    <reaction evidence="21">
        <text>[(1-&gt;4)-N-acetyl-beta-D-glucosaminyl](n) + n H2O = chitosan + n acetate</text>
        <dbReference type="Rhea" id="RHEA:10464"/>
        <dbReference type="Rhea" id="RHEA-COMP:9593"/>
        <dbReference type="Rhea" id="RHEA-COMP:9597"/>
        <dbReference type="ChEBI" id="CHEBI:15377"/>
        <dbReference type="ChEBI" id="CHEBI:17029"/>
        <dbReference type="ChEBI" id="CHEBI:30089"/>
        <dbReference type="ChEBI" id="CHEBI:57704"/>
        <dbReference type="EC" id="3.5.1.41"/>
    </reaction>
    <physiologicalReaction direction="left-to-right" evidence="21">
        <dbReference type="Rhea" id="RHEA:10465"/>
    </physiologicalReaction>
</comment>
<organism evidence="25 26">
    <name type="scientific">Lactarius akahatsu</name>
    <dbReference type="NCBI Taxonomy" id="416441"/>
    <lineage>
        <taxon>Eukaryota</taxon>
        <taxon>Fungi</taxon>
        <taxon>Dikarya</taxon>
        <taxon>Basidiomycota</taxon>
        <taxon>Agaricomycotina</taxon>
        <taxon>Agaricomycetes</taxon>
        <taxon>Russulales</taxon>
        <taxon>Russulaceae</taxon>
        <taxon>Lactarius</taxon>
    </lineage>
</organism>
<keyword evidence="7" id="KW-0964">Secreted</keyword>
<dbReference type="FunFam" id="3.20.20.370:FF:000004">
    <property type="entry name" value="Related to Chitin deacetylase"/>
    <property type="match status" value="1"/>
</dbReference>
<feature type="compositionally biased region" description="Basic residues" evidence="22">
    <location>
        <begin position="22"/>
        <end position="31"/>
    </location>
</feature>
<dbReference type="GO" id="GO:0046872">
    <property type="term" value="F:metal ion binding"/>
    <property type="evidence" value="ECO:0007669"/>
    <property type="project" value="UniProtKB-KW"/>
</dbReference>
<dbReference type="GO" id="GO:0009272">
    <property type="term" value="P:fungal-type cell wall biogenesis"/>
    <property type="evidence" value="ECO:0007669"/>
    <property type="project" value="UniProtKB-ARBA"/>
</dbReference>
<dbReference type="GO" id="GO:0071555">
    <property type="term" value="P:cell wall organization"/>
    <property type="evidence" value="ECO:0007669"/>
    <property type="project" value="UniProtKB-KW"/>
</dbReference>
<evidence type="ECO:0000256" key="16">
    <source>
        <dbReference type="ARBA" id="ARBA00023285"/>
    </source>
</evidence>
<keyword evidence="15" id="KW-0119">Carbohydrate metabolism</keyword>
<feature type="compositionally biased region" description="Polar residues" evidence="22">
    <location>
        <begin position="105"/>
        <end position="122"/>
    </location>
</feature>
<dbReference type="GO" id="GO:0004099">
    <property type="term" value="F:chitin deacetylase activity"/>
    <property type="evidence" value="ECO:0007669"/>
    <property type="project" value="UniProtKB-EC"/>
</dbReference>
<comment type="cofactor">
    <cofactor evidence="1">
        <name>Co(2+)</name>
        <dbReference type="ChEBI" id="CHEBI:48828"/>
    </cofactor>
</comment>
<dbReference type="Pfam" id="PF01522">
    <property type="entry name" value="Polysacc_deac_1"/>
    <property type="match status" value="1"/>
</dbReference>
<keyword evidence="14" id="KW-0325">Glycoprotein</keyword>
<evidence type="ECO:0000313" key="25">
    <source>
        <dbReference type="EMBL" id="KAH9000093.1"/>
    </source>
</evidence>
<feature type="compositionally biased region" description="Low complexity" evidence="22">
    <location>
        <begin position="40"/>
        <end position="53"/>
    </location>
</feature>
<keyword evidence="5" id="KW-1003">Cell membrane</keyword>
<dbReference type="Proteomes" id="UP001201163">
    <property type="component" value="Unassembled WGS sequence"/>
</dbReference>
<protein>
    <recommendedName>
        <fullName evidence="20">chitin deacetylase</fullName>
        <ecNumber evidence="20">3.5.1.41</ecNumber>
    </recommendedName>
</protein>
<dbReference type="Gene3D" id="3.20.20.370">
    <property type="entry name" value="Glycoside hydrolase/deacetylase"/>
    <property type="match status" value="1"/>
</dbReference>
<dbReference type="GO" id="GO:0098552">
    <property type="term" value="C:side of membrane"/>
    <property type="evidence" value="ECO:0007669"/>
    <property type="project" value="UniProtKB-KW"/>
</dbReference>
<comment type="similarity">
    <text evidence="4">Belongs to the polysaccharide deacetylase family.</text>
</comment>
<dbReference type="InterPro" id="IPR050248">
    <property type="entry name" value="Polysacc_deacetylase_ArnD"/>
</dbReference>
<keyword evidence="13" id="KW-0472">Membrane</keyword>
<reference evidence="25" key="1">
    <citation type="submission" date="2022-01" db="EMBL/GenBank/DDBJ databases">
        <title>Comparative genomics reveals a dynamic genome evolution in the ectomycorrhizal milk-cap (Lactarius) mushrooms.</title>
        <authorList>
            <consortium name="DOE Joint Genome Institute"/>
            <person name="Lebreton A."/>
            <person name="Tang N."/>
            <person name="Kuo A."/>
            <person name="LaButti K."/>
            <person name="Drula E."/>
            <person name="Barry K."/>
            <person name="Clum A."/>
            <person name="Lipzen A."/>
            <person name="Mousain D."/>
            <person name="Ng V."/>
            <person name="Wang R."/>
            <person name="Wang X."/>
            <person name="Dai Y."/>
            <person name="Henrissat B."/>
            <person name="Grigoriev I.V."/>
            <person name="Guerin-Laguette A."/>
            <person name="Yu F."/>
            <person name="Martin F.M."/>
        </authorList>
    </citation>
    <scope>NUCLEOTIDE SEQUENCE</scope>
    <source>
        <strain evidence="25">QP</strain>
    </source>
</reference>
<keyword evidence="6" id="KW-0134">Cell wall</keyword>
<feature type="domain" description="NodB homology" evidence="24">
    <location>
        <begin position="218"/>
        <end position="412"/>
    </location>
</feature>
<evidence type="ECO:0000256" key="3">
    <source>
        <dbReference type="ARBA" id="ARBA00004609"/>
    </source>
</evidence>
<keyword evidence="19" id="KW-0624">Polysaccharide degradation</keyword>
<evidence type="ECO:0000256" key="13">
    <source>
        <dbReference type="ARBA" id="ARBA00023136"/>
    </source>
</evidence>
<dbReference type="EMBL" id="JAKELL010000002">
    <property type="protein sequence ID" value="KAH9000093.1"/>
    <property type="molecule type" value="Genomic_DNA"/>
</dbReference>
<evidence type="ECO:0000256" key="9">
    <source>
        <dbReference type="ARBA" id="ARBA00022723"/>
    </source>
</evidence>
<keyword evidence="18" id="KW-0961">Cell wall biogenesis/degradation</keyword>
<evidence type="ECO:0000256" key="22">
    <source>
        <dbReference type="SAM" id="MobiDB-lite"/>
    </source>
</evidence>
<feature type="chain" id="PRO_5042257732" description="chitin deacetylase" evidence="23">
    <location>
        <begin position="23"/>
        <end position="489"/>
    </location>
</feature>
<dbReference type="GO" id="GO:0005886">
    <property type="term" value="C:plasma membrane"/>
    <property type="evidence" value="ECO:0007669"/>
    <property type="project" value="UniProtKB-SubCell"/>
</dbReference>
<dbReference type="SUPFAM" id="SSF88713">
    <property type="entry name" value="Glycoside hydrolase/deacetylase"/>
    <property type="match status" value="1"/>
</dbReference>
<keyword evidence="8" id="KW-0336">GPI-anchor</keyword>
<evidence type="ECO:0000259" key="24">
    <source>
        <dbReference type="PROSITE" id="PS51677"/>
    </source>
</evidence>
<evidence type="ECO:0000256" key="6">
    <source>
        <dbReference type="ARBA" id="ARBA00022512"/>
    </source>
</evidence>
<dbReference type="EC" id="3.5.1.41" evidence="20"/>
<evidence type="ECO:0000256" key="17">
    <source>
        <dbReference type="ARBA" id="ARBA00023288"/>
    </source>
</evidence>
<keyword evidence="12" id="KW-0146">Chitin degradation</keyword>
<evidence type="ECO:0000256" key="18">
    <source>
        <dbReference type="ARBA" id="ARBA00023316"/>
    </source>
</evidence>
<evidence type="ECO:0000256" key="7">
    <source>
        <dbReference type="ARBA" id="ARBA00022525"/>
    </source>
</evidence>
<keyword evidence="11" id="KW-0378">Hydrolase</keyword>
<keyword evidence="17" id="KW-0449">Lipoprotein</keyword>
<keyword evidence="9" id="KW-0479">Metal-binding</keyword>
<evidence type="ECO:0000256" key="20">
    <source>
        <dbReference type="ARBA" id="ARBA00024056"/>
    </source>
</evidence>
<keyword evidence="26" id="KW-1185">Reference proteome</keyword>
<evidence type="ECO:0000256" key="5">
    <source>
        <dbReference type="ARBA" id="ARBA00022475"/>
    </source>
</evidence>
<evidence type="ECO:0000256" key="8">
    <source>
        <dbReference type="ARBA" id="ARBA00022622"/>
    </source>
</evidence>
<accession>A0AAD4QHH5</accession>
<evidence type="ECO:0000256" key="11">
    <source>
        <dbReference type="ARBA" id="ARBA00022801"/>
    </source>
</evidence>
<evidence type="ECO:0000256" key="14">
    <source>
        <dbReference type="ARBA" id="ARBA00023180"/>
    </source>
</evidence>
<dbReference type="GO" id="GO:0006032">
    <property type="term" value="P:chitin catabolic process"/>
    <property type="evidence" value="ECO:0007669"/>
    <property type="project" value="UniProtKB-KW"/>
</dbReference>
<dbReference type="PANTHER" id="PTHR10587">
    <property type="entry name" value="GLYCOSYL TRANSFERASE-RELATED"/>
    <property type="match status" value="1"/>
</dbReference>
<dbReference type="AlphaFoldDB" id="A0AAD4QHH5"/>
<name>A0AAD4QHH5_9AGAM</name>
<dbReference type="PANTHER" id="PTHR10587:SF133">
    <property type="entry name" value="CHITIN DEACETYLASE 1-RELATED"/>
    <property type="match status" value="1"/>
</dbReference>
<evidence type="ECO:0000256" key="4">
    <source>
        <dbReference type="ARBA" id="ARBA00010973"/>
    </source>
</evidence>
<feature type="compositionally biased region" description="Low complexity" evidence="22">
    <location>
        <begin position="60"/>
        <end position="95"/>
    </location>
</feature>
<evidence type="ECO:0000256" key="12">
    <source>
        <dbReference type="ARBA" id="ARBA00023024"/>
    </source>
</evidence>
<gene>
    <name evidence="25" type="ORF">EDB92DRAFT_1982993</name>
</gene>
<dbReference type="GO" id="GO:0000272">
    <property type="term" value="P:polysaccharide catabolic process"/>
    <property type="evidence" value="ECO:0007669"/>
    <property type="project" value="UniProtKB-KW"/>
</dbReference>
<comment type="subcellular location">
    <subcellularLocation>
        <location evidence="3">Cell membrane</location>
        <topology evidence="3">Lipid-anchor</topology>
        <topology evidence="3">GPI-anchor</topology>
    </subcellularLocation>
    <subcellularLocation>
        <location evidence="2">Secreted</location>
        <location evidence="2">Cell wall</location>
    </subcellularLocation>
</comment>
<evidence type="ECO:0000256" key="15">
    <source>
        <dbReference type="ARBA" id="ARBA00023277"/>
    </source>
</evidence>